<accession>A0A345XM81</accession>
<evidence type="ECO:0000313" key="2">
    <source>
        <dbReference type="Proteomes" id="UP000254425"/>
    </source>
</evidence>
<evidence type="ECO:0000313" key="1">
    <source>
        <dbReference type="EMBL" id="AXK32747.1"/>
    </source>
</evidence>
<organism evidence="1 2">
    <name type="scientific">Streptomyces armeniacus</name>
    <dbReference type="NCBI Taxonomy" id="83291"/>
    <lineage>
        <taxon>Bacteria</taxon>
        <taxon>Bacillati</taxon>
        <taxon>Actinomycetota</taxon>
        <taxon>Actinomycetes</taxon>
        <taxon>Kitasatosporales</taxon>
        <taxon>Streptomycetaceae</taxon>
        <taxon>Streptomyces</taxon>
    </lineage>
</organism>
<dbReference type="AlphaFoldDB" id="A0A345XM81"/>
<dbReference type="KEGG" id="sarm:DVA86_08915"/>
<keyword evidence="2" id="KW-1185">Reference proteome</keyword>
<reference evidence="1 2" key="1">
    <citation type="submission" date="2018-07" db="EMBL/GenBank/DDBJ databases">
        <title>Draft genome of the type strain Streptomyces armeniacus ATCC 15676.</title>
        <authorList>
            <person name="Labana P."/>
            <person name="Gosse J.T."/>
            <person name="Boddy C.N."/>
        </authorList>
    </citation>
    <scope>NUCLEOTIDE SEQUENCE [LARGE SCALE GENOMIC DNA]</scope>
    <source>
        <strain evidence="1 2">ATCC 15676</strain>
    </source>
</reference>
<dbReference type="RefSeq" id="WP_208877176.1">
    <property type="nucleotide sequence ID" value="NZ_CP031320.1"/>
</dbReference>
<proteinExistence type="predicted"/>
<sequence length="68" mass="7500">MTSEVTRLEIADHLDPLFARGATDREAVLTAVSGARPELAEVLYGLPQQNYSSLRQVWKHLPDVPVGL</sequence>
<protein>
    <recommendedName>
        <fullName evidence="3">DUF2795 domain-containing protein</fullName>
    </recommendedName>
</protein>
<dbReference type="EMBL" id="CP031320">
    <property type="protein sequence ID" value="AXK32747.1"/>
    <property type="molecule type" value="Genomic_DNA"/>
</dbReference>
<dbReference type="Proteomes" id="UP000254425">
    <property type="component" value="Chromosome"/>
</dbReference>
<gene>
    <name evidence="1" type="ORF">DVA86_08915</name>
</gene>
<evidence type="ECO:0008006" key="3">
    <source>
        <dbReference type="Google" id="ProtNLM"/>
    </source>
</evidence>
<name>A0A345XM81_9ACTN</name>